<evidence type="ECO:0000256" key="11">
    <source>
        <dbReference type="RuleBase" id="RU004181"/>
    </source>
</evidence>
<dbReference type="PRINTS" id="PR00781">
    <property type="entry name" value="LIPOSIGPTASE"/>
</dbReference>
<comment type="function">
    <text evidence="9 10">This protein specifically catalyzes the removal of signal peptides from prolipoproteins.</text>
</comment>
<comment type="catalytic activity">
    <reaction evidence="9 10">
        <text>Release of signal peptides from bacterial membrane prolipoproteins. Hydrolyzes -Xaa-Yaa-Zaa-|-(S,diacylglyceryl)Cys-, in which Xaa is hydrophobic (preferably Leu), and Yaa (Ala or Ser) and Zaa (Gly or Ala) have small, neutral side chains.</text>
        <dbReference type="EC" id="3.4.23.36"/>
    </reaction>
</comment>
<evidence type="ECO:0000256" key="8">
    <source>
        <dbReference type="ARBA" id="ARBA00023136"/>
    </source>
</evidence>
<feature type="transmembrane region" description="Helical" evidence="9">
    <location>
        <begin position="61"/>
        <end position="79"/>
    </location>
</feature>
<keyword evidence="8 9" id="KW-0472">Membrane</keyword>
<dbReference type="RefSeq" id="WP_132223954.1">
    <property type="nucleotide sequence ID" value="NZ_JANKBG010000003.1"/>
</dbReference>
<evidence type="ECO:0000256" key="1">
    <source>
        <dbReference type="ARBA" id="ARBA00006139"/>
    </source>
</evidence>
<evidence type="ECO:0000256" key="7">
    <source>
        <dbReference type="ARBA" id="ARBA00022989"/>
    </source>
</evidence>
<dbReference type="GO" id="GO:0005886">
    <property type="term" value="C:plasma membrane"/>
    <property type="evidence" value="ECO:0007669"/>
    <property type="project" value="UniProtKB-SubCell"/>
</dbReference>
<dbReference type="NCBIfam" id="TIGR00077">
    <property type="entry name" value="lspA"/>
    <property type="match status" value="1"/>
</dbReference>
<dbReference type="Proteomes" id="UP000295773">
    <property type="component" value="Unassembled WGS sequence"/>
</dbReference>
<dbReference type="GO" id="GO:0004190">
    <property type="term" value="F:aspartic-type endopeptidase activity"/>
    <property type="evidence" value="ECO:0007669"/>
    <property type="project" value="UniProtKB-UniRule"/>
</dbReference>
<comment type="caution">
    <text evidence="12">The sequence shown here is derived from an EMBL/GenBank/DDBJ whole genome shotgun (WGS) entry which is preliminary data.</text>
</comment>
<keyword evidence="6 9" id="KW-0378">Hydrolase</keyword>
<accession>A0A4R3TKA4</accession>
<dbReference type="AlphaFoldDB" id="A0A4R3TKA4"/>
<organism evidence="12 13">
    <name type="scientific">Longicatena caecimuris</name>
    <dbReference type="NCBI Taxonomy" id="1796635"/>
    <lineage>
        <taxon>Bacteria</taxon>
        <taxon>Bacillati</taxon>
        <taxon>Bacillota</taxon>
        <taxon>Erysipelotrichia</taxon>
        <taxon>Erysipelotrichales</taxon>
        <taxon>Erysipelotrichaceae</taxon>
        <taxon>Longicatena</taxon>
    </lineage>
</organism>
<feature type="active site" evidence="9">
    <location>
        <position position="113"/>
    </location>
</feature>
<evidence type="ECO:0000313" key="12">
    <source>
        <dbReference type="EMBL" id="TCU62760.1"/>
    </source>
</evidence>
<comment type="pathway">
    <text evidence="9">Protein modification; lipoprotein biosynthesis (signal peptide cleavage).</text>
</comment>
<keyword evidence="2 9" id="KW-1003">Cell membrane</keyword>
<keyword evidence="4 9" id="KW-0812">Transmembrane</keyword>
<dbReference type="PROSITE" id="PS00855">
    <property type="entry name" value="SPASE_II"/>
    <property type="match status" value="1"/>
</dbReference>
<dbReference type="InterPro" id="IPR001872">
    <property type="entry name" value="Peptidase_A8"/>
</dbReference>
<dbReference type="PANTHER" id="PTHR33695">
    <property type="entry name" value="LIPOPROTEIN SIGNAL PEPTIDASE"/>
    <property type="match status" value="1"/>
</dbReference>
<evidence type="ECO:0000313" key="13">
    <source>
        <dbReference type="Proteomes" id="UP000295773"/>
    </source>
</evidence>
<evidence type="ECO:0000256" key="3">
    <source>
        <dbReference type="ARBA" id="ARBA00022670"/>
    </source>
</evidence>
<comment type="caution">
    <text evidence="9">Lacks conserved residue(s) required for the propagation of feature annotation.</text>
</comment>
<dbReference type="EMBL" id="SMBP01000003">
    <property type="protein sequence ID" value="TCU62760.1"/>
    <property type="molecule type" value="Genomic_DNA"/>
</dbReference>
<dbReference type="PANTHER" id="PTHR33695:SF1">
    <property type="entry name" value="LIPOPROTEIN SIGNAL PEPTIDASE"/>
    <property type="match status" value="1"/>
</dbReference>
<feature type="transmembrane region" description="Helical" evidence="9">
    <location>
        <begin position="124"/>
        <end position="147"/>
    </location>
</feature>
<keyword evidence="3 9" id="KW-0645">Protease</keyword>
<dbReference type="UniPathway" id="UPA00665"/>
<feature type="active site" evidence="9">
    <location>
        <position position="131"/>
    </location>
</feature>
<keyword evidence="5 9" id="KW-0064">Aspartyl protease</keyword>
<evidence type="ECO:0000256" key="2">
    <source>
        <dbReference type="ARBA" id="ARBA00022475"/>
    </source>
</evidence>
<name>A0A4R3TKA4_9FIRM</name>
<evidence type="ECO:0000256" key="5">
    <source>
        <dbReference type="ARBA" id="ARBA00022750"/>
    </source>
</evidence>
<evidence type="ECO:0000256" key="4">
    <source>
        <dbReference type="ARBA" id="ARBA00022692"/>
    </source>
</evidence>
<keyword evidence="7 9" id="KW-1133">Transmembrane helix</keyword>
<reference evidence="12 13" key="1">
    <citation type="submission" date="2019-03" db="EMBL/GenBank/DDBJ databases">
        <title>Genomic Encyclopedia of Type Strains, Phase IV (KMG-IV): sequencing the most valuable type-strain genomes for metagenomic binning, comparative biology and taxonomic classification.</title>
        <authorList>
            <person name="Goeker M."/>
        </authorList>
    </citation>
    <scope>NUCLEOTIDE SEQUENCE [LARGE SCALE GENOMIC DNA]</scope>
    <source>
        <strain evidence="12 13">DSM 29481</strain>
    </source>
</reference>
<proteinExistence type="inferred from homology"/>
<protein>
    <recommendedName>
        <fullName evidence="9">Lipoprotein signal peptidase</fullName>
        <ecNumber evidence="9">3.4.23.36</ecNumber>
    </recommendedName>
    <alternativeName>
        <fullName evidence="9">Prolipoprotein signal peptidase</fullName>
    </alternativeName>
    <alternativeName>
        <fullName evidence="9">Signal peptidase II</fullName>
        <shortName evidence="9">SPase II</shortName>
    </alternativeName>
</protein>
<dbReference type="GO" id="GO:0006508">
    <property type="term" value="P:proteolysis"/>
    <property type="evidence" value="ECO:0007669"/>
    <property type="project" value="UniProtKB-KW"/>
</dbReference>
<dbReference type="EC" id="3.4.23.36" evidence="9"/>
<comment type="subcellular location">
    <subcellularLocation>
        <location evidence="9">Cell membrane</location>
        <topology evidence="9">Multi-pass membrane protein</topology>
    </subcellularLocation>
</comment>
<dbReference type="Pfam" id="PF01252">
    <property type="entry name" value="Peptidase_A8"/>
    <property type="match status" value="1"/>
</dbReference>
<dbReference type="HAMAP" id="MF_00161">
    <property type="entry name" value="LspA"/>
    <property type="match status" value="1"/>
</dbReference>
<keyword evidence="13" id="KW-1185">Reference proteome</keyword>
<evidence type="ECO:0000256" key="9">
    <source>
        <dbReference type="HAMAP-Rule" id="MF_00161"/>
    </source>
</evidence>
<evidence type="ECO:0000256" key="10">
    <source>
        <dbReference type="RuleBase" id="RU000594"/>
    </source>
</evidence>
<gene>
    <name evidence="9" type="primary">lspA</name>
    <name evidence="12" type="ORF">EDD61_103175</name>
</gene>
<feature type="transmembrane region" description="Helical" evidence="9">
    <location>
        <begin position="86"/>
        <end position="104"/>
    </location>
</feature>
<sequence length="156" mass="17775">MKVKHILLFVSVVLLDQLSKWLLDINMQIGDSITLIPGFFRITYLHNTGAAWSMFEGKMGFFMIVTVIALIVMGYFYYCAEKKDTLTKYGLVLMMAGTLGNFIDRLCFQHVRDFLDFVILGYDFPVFNVADIALCVGVFLILVSVFLEERFGGVKK</sequence>
<comment type="similarity">
    <text evidence="1 9 11">Belongs to the peptidase A8 family.</text>
</comment>
<evidence type="ECO:0000256" key="6">
    <source>
        <dbReference type="ARBA" id="ARBA00022801"/>
    </source>
</evidence>